<gene>
    <name evidence="2" type="ORF">FHR21_004144</name>
</gene>
<dbReference type="Proteomes" id="UP000537161">
    <property type="component" value="Unassembled WGS sequence"/>
</dbReference>
<sequence>MRGALRPGNERPLILSGIVGIATAFIARMLDLNDETATCVGPGTDRHLALAACKWRLSALPVLTYHEHAARRVAKTHHFRLAIF</sequence>
<dbReference type="EMBL" id="JACIJH010000027">
    <property type="protein sequence ID" value="MBB5708749.1"/>
    <property type="molecule type" value="Genomic_DNA"/>
</dbReference>
<keyword evidence="1" id="KW-1133">Transmembrane helix</keyword>
<evidence type="ECO:0000313" key="2">
    <source>
        <dbReference type="EMBL" id="MBB5708749.1"/>
    </source>
</evidence>
<keyword evidence="3" id="KW-1185">Reference proteome</keyword>
<dbReference type="AlphaFoldDB" id="A0A7W9ESI0"/>
<comment type="caution">
    <text evidence="2">The sequence shown here is derived from an EMBL/GenBank/DDBJ whole genome shotgun (WGS) entry which is preliminary data.</text>
</comment>
<evidence type="ECO:0000313" key="3">
    <source>
        <dbReference type="Proteomes" id="UP000537161"/>
    </source>
</evidence>
<accession>A0A7W9ESI0</accession>
<evidence type="ECO:0000256" key="1">
    <source>
        <dbReference type="SAM" id="Phobius"/>
    </source>
</evidence>
<reference evidence="2 3" key="1">
    <citation type="submission" date="2020-08" db="EMBL/GenBank/DDBJ databases">
        <title>Genomic Encyclopedia of Type Strains, Phase IV (KMG-IV): sequencing the most valuable type-strain genomes for metagenomic binning, comparative biology and taxonomic classification.</title>
        <authorList>
            <person name="Goeker M."/>
        </authorList>
    </citation>
    <scope>NUCLEOTIDE SEQUENCE [LARGE SCALE GENOMIC DNA]</scope>
    <source>
        <strain evidence="2 3">DSM 27163</strain>
    </source>
</reference>
<proteinExistence type="predicted"/>
<keyword evidence="1" id="KW-0472">Membrane</keyword>
<name>A0A7W9ESI0_9SPHN</name>
<feature type="transmembrane region" description="Helical" evidence="1">
    <location>
        <begin position="12"/>
        <end position="30"/>
    </location>
</feature>
<dbReference type="RefSeq" id="WP_184101749.1">
    <property type="nucleotide sequence ID" value="NZ_JACIJH010000027.1"/>
</dbReference>
<organism evidence="2 3">
    <name type="scientific">Sphingopyxis panaciterrulae</name>
    <dbReference type="NCBI Taxonomy" id="462372"/>
    <lineage>
        <taxon>Bacteria</taxon>
        <taxon>Pseudomonadati</taxon>
        <taxon>Pseudomonadota</taxon>
        <taxon>Alphaproteobacteria</taxon>
        <taxon>Sphingomonadales</taxon>
        <taxon>Sphingomonadaceae</taxon>
        <taxon>Sphingopyxis</taxon>
    </lineage>
</organism>
<protein>
    <submittedName>
        <fullName evidence="2">Uncharacterized protein</fullName>
    </submittedName>
</protein>
<keyword evidence="1" id="KW-0812">Transmembrane</keyword>